<dbReference type="Proteomes" id="UP000003882">
    <property type="component" value="Unassembled WGS sequence"/>
</dbReference>
<protein>
    <recommendedName>
        <fullName evidence="1">EAL domain-containing protein</fullName>
    </recommendedName>
</protein>
<dbReference type="SUPFAM" id="SSF141868">
    <property type="entry name" value="EAL domain-like"/>
    <property type="match status" value="1"/>
</dbReference>
<gene>
    <name evidence="2" type="ORF">BIFCAT_00236</name>
</gene>
<dbReference type="InterPro" id="IPR035919">
    <property type="entry name" value="EAL_sf"/>
</dbReference>
<organism evidence="2 3">
    <name type="scientific">Bifidobacterium catenulatum DSM 16992 = JCM 1194 = LMG 11043</name>
    <dbReference type="NCBI Taxonomy" id="566552"/>
    <lineage>
        <taxon>Bacteria</taxon>
        <taxon>Bacillati</taxon>
        <taxon>Actinomycetota</taxon>
        <taxon>Actinomycetes</taxon>
        <taxon>Bifidobacteriales</taxon>
        <taxon>Bifidobacteriaceae</taxon>
        <taxon>Bifidobacterium</taxon>
    </lineage>
</organism>
<dbReference type="eggNOG" id="COG5001">
    <property type="taxonomic scope" value="Bacteria"/>
</dbReference>
<dbReference type="InterPro" id="IPR001633">
    <property type="entry name" value="EAL_dom"/>
</dbReference>
<feature type="domain" description="EAL" evidence="1">
    <location>
        <begin position="1"/>
        <end position="60"/>
    </location>
</feature>
<evidence type="ECO:0000259" key="1">
    <source>
        <dbReference type="PROSITE" id="PS50883"/>
    </source>
</evidence>
<dbReference type="EMBL" id="ABXY01000005">
    <property type="protein sequence ID" value="EEB22292.1"/>
    <property type="molecule type" value="Genomic_DNA"/>
</dbReference>
<comment type="caution">
    <text evidence="2">The sequence shown here is derived from an EMBL/GenBank/DDBJ whole genome shotgun (WGS) entry which is preliminary data.</text>
</comment>
<dbReference type="GeneID" id="45583448"/>
<accession>B6XSS8</accession>
<dbReference type="RefSeq" id="WP_003833906.1">
    <property type="nucleotide sequence ID" value="NZ_ABXY01000005.1"/>
</dbReference>
<dbReference type="PROSITE" id="PS50883">
    <property type="entry name" value="EAL"/>
    <property type="match status" value="1"/>
</dbReference>
<evidence type="ECO:0000313" key="2">
    <source>
        <dbReference type="EMBL" id="EEB22292.1"/>
    </source>
</evidence>
<reference evidence="2 3" key="1">
    <citation type="submission" date="2008-10" db="EMBL/GenBank/DDBJ databases">
        <title>Draft genome sequence of Bifidobacterium catenulatum (DSM 16992).</title>
        <authorList>
            <person name="Sudarsanam P."/>
            <person name="Ley R."/>
            <person name="Guruge J."/>
            <person name="Turnbaugh P.J."/>
            <person name="Mahowald M."/>
            <person name="Liep D."/>
            <person name="Gordon J."/>
        </authorList>
    </citation>
    <scope>NUCLEOTIDE SEQUENCE [LARGE SCALE GENOMIC DNA]</scope>
    <source>
        <strain evidence="2 3">DSM 16992</strain>
    </source>
</reference>
<dbReference type="AlphaFoldDB" id="B6XSS8"/>
<sequence>MQRTLDISRDNDAFHVVFDGVETLDQVEFIRSIGGTIAEGTLLSNAMSANEFLMRLETMGTSLPEAAPRQAE</sequence>
<evidence type="ECO:0000313" key="3">
    <source>
        <dbReference type="Proteomes" id="UP000003882"/>
    </source>
</evidence>
<reference evidence="2 3" key="2">
    <citation type="submission" date="2008-10" db="EMBL/GenBank/DDBJ databases">
        <authorList>
            <person name="Fulton L."/>
            <person name="Clifton S."/>
            <person name="Fulton B."/>
            <person name="Xu J."/>
            <person name="Minx P."/>
            <person name="Pepin K.H."/>
            <person name="Johnson M."/>
            <person name="Bhonagiri V."/>
            <person name="Nash W.E."/>
            <person name="Mardis E.R."/>
            <person name="Wilson R.K."/>
        </authorList>
    </citation>
    <scope>NUCLEOTIDE SEQUENCE [LARGE SCALE GENOMIC DNA]</scope>
    <source>
        <strain evidence="2 3">DSM 16992</strain>
    </source>
</reference>
<proteinExistence type="predicted"/>
<dbReference type="Gene3D" id="3.20.20.450">
    <property type="entry name" value="EAL domain"/>
    <property type="match status" value="1"/>
</dbReference>
<name>B6XSS8_9BIFI</name>